<proteinExistence type="predicted"/>
<protein>
    <submittedName>
        <fullName evidence="1">Uncharacterized protein</fullName>
    </submittedName>
</protein>
<organism evidence="1">
    <name type="scientific">Sulfurovum sp. enrichment culture clone C5</name>
    <dbReference type="NCBI Taxonomy" id="497650"/>
    <lineage>
        <taxon>Bacteria</taxon>
        <taxon>Pseudomonadati</taxon>
        <taxon>Campylobacterota</taxon>
        <taxon>Epsilonproteobacteria</taxon>
        <taxon>Campylobacterales</taxon>
        <taxon>Sulfurovaceae</taxon>
        <taxon>Sulfurovum</taxon>
        <taxon>environmental samples</taxon>
    </lineage>
</organism>
<dbReference type="EMBL" id="FAXN01000021">
    <property type="protein sequence ID" value="CUV65216.1"/>
    <property type="molecule type" value="Genomic_DNA"/>
</dbReference>
<gene>
    <name evidence="1" type="ORF">BN3087_220033</name>
</gene>
<name>A0A0S4XLN4_9BACT</name>
<evidence type="ECO:0000313" key="1">
    <source>
        <dbReference type="EMBL" id="CUV65216.1"/>
    </source>
</evidence>
<dbReference type="Pfam" id="PF06252">
    <property type="entry name" value="GemA"/>
    <property type="match status" value="1"/>
</dbReference>
<reference evidence="1" key="1">
    <citation type="submission" date="2015-11" db="EMBL/GenBank/DDBJ databases">
        <authorList>
            <person name="Zhang Y."/>
            <person name="Guo Z."/>
        </authorList>
    </citation>
    <scope>NUCLEOTIDE SEQUENCE</scope>
    <source>
        <strain evidence="1">BN30871</strain>
    </source>
</reference>
<accession>A0A0S4XLN4</accession>
<dbReference type="InterPro" id="IPR009363">
    <property type="entry name" value="Phage_Mu_Gp16"/>
</dbReference>
<dbReference type="AlphaFoldDB" id="A0A0S4XLN4"/>
<sequence>MTEGQKAFRKNLLAKVHQHPFCKEAKGLDTWNHFLQNGYGVDSSAKLSIGELLNLVEVMNSKSEPRISGTRESDIGYASSKQIYVIDTLWKDKARDKSDLALRKFIKRTIKSMPLHLSNLSKIDASRVITALKRI</sequence>